<sequence>MNSTIIIMFSVIIATVIVGLAPAFGKKAAKKQSSSTSEYFLGSRGLGVVLTFFTSMATWYSSSLFLGGVAEVYRGGVEWSFAFTSSALAGLVFFLVAPIIRRVAGNKNYVTQADFFSDKLHSST</sequence>
<accession>E8LHW6</accession>
<keyword evidence="11" id="KW-1185">Reference proteome</keyword>
<evidence type="ECO:0000256" key="9">
    <source>
        <dbReference type="SAM" id="Phobius"/>
    </source>
</evidence>
<evidence type="ECO:0000256" key="3">
    <source>
        <dbReference type="ARBA" id="ARBA00022448"/>
    </source>
</evidence>
<evidence type="ECO:0000256" key="4">
    <source>
        <dbReference type="ARBA" id="ARBA00022692"/>
    </source>
</evidence>
<protein>
    <recommendedName>
        <fullName evidence="12">Sodium:solute symporter family protein</fullName>
    </recommendedName>
</protein>
<evidence type="ECO:0000256" key="6">
    <source>
        <dbReference type="ARBA" id="ARBA00022989"/>
    </source>
</evidence>
<dbReference type="OrthoDB" id="3651542at2"/>
<evidence type="ECO:0000256" key="2">
    <source>
        <dbReference type="ARBA" id="ARBA00006434"/>
    </source>
</evidence>
<dbReference type="EMBL" id="AEVO01000011">
    <property type="protein sequence ID" value="EFY07862.1"/>
    <property type="molecule type" value="Genomic_DNA"/>
</dbReference>
<comment type="caution">
    <text evidence="10">The sequence shown here is derived from an EMBL/GenBank/DDBJ whole genome shotgun (WGS) entry which is preliminary data.</text>
</comment>
<dbReference type="InterPro" id="IPR001734">
    <property type="entry name" value="Na/solute_symporter"/>
</dbReference>
<evidence type="ECO:0000256" key="8">
    <source>
        <dbReference type="RuleBase" id="RU362091"/>
    </source>
</evidence>
<evidence type="ECO:0000256" key="5">
    <source>
        <dbReference type="ARBA" id="ARBA00022847"/>
    </source>
</evidence>
<keyword evidence="3" id="KW-0813">Transport</keyword>
<reference evidence="10 11" key="1">
    <citation type="submission" date="2011-01" db="EMBL/GenBank/DDBJ databases">
        <authorList>
            <person name="Weinstock G."/>
            <person name="Sodergren E."/>
            <person name="Clifton S."/>
            <person name="Fulton L."/>
            <person name="Fulton B."/>
            <person name="Courtney L."/>
            <person name="Fronick C."/>
            <person name="Harrison M."/>
            <person name="Strong C."/>
            <person name="Farmer C."/>
            <person name="Delahaunty K."/>
            <person name="Markovic C."/>
            <person name="Hall O."/>
            <person name="Minx P."/>
            <person name="Tomlinson C."/>
            <person name="Mitreva M."/>
            <person name="Hou S."/>
            <person name="Chen J."/>
            <person name="Wollam A."/>
            <person name="Pepin K.H."/>
            <person name="Johnson M."/>
            <person name="Bhonagiri V."/>
            <person name="Zhang X."/>
            <person name="Suruliraj S."/>
            <person name="Warren W."/>
            <person name="Chinwalla A."/>
            <person name="Mardis E.R."/>
            <person name="Wilson R.K."/>
        </authorList>
    </citation>
    <scope>NUCLEOTIDE SEQUENCE [LARGE SCALE GENOMIC DNA]</scope>
    <source>
        <strain evidence="11">DSM 22608 / JCM 16073 / KCTC 15190 / YIT 12066</strain>
    </source>
</reference>
<keyword evidence="6 9" id="KW-1133">Transmembrane helix</keyword>
<dbReference type="GO" id="GO:0015293">
    <property type="term" value="F:symporter activity"/>
    <property type="evidence" value="ECO:0007669"/>
    <property type="project" value="UniProtKB-KW"/>
</dbReference>
<evidence type="ECO:0008006" key="12">
    <source>
        <dbReference type="Google" id="ProtNLM"/>
    </source>
</evidence>
<keyword evidence="7 9" id="KW-0472">Membrane</keyword>
<comment type="similarity">
    <text evidence="2 8">Belongs to the sodium:solute symporter (SSF) (TC 2.A.21) family.</text>
</comment>
<dbReference type="PANTHER" id="PTHR48086">
    <property type="entry name" value="SODIUM/PROLINE SYMPORTER-RELATED"/>
    <property type="match status" value="1"/>
</dbReference>
<feature type="transmembrane region" description="Helical" evidence="9">
    <location>
        <begin position="6"/>
        <end position="25"/>
    </location>
</feature>
<dbReference type="STRING" id="762983.HMPREF9444_00279"/>
<proteinExistence type="inferred from homology"/>
<dbReference type="RefSeq" id="WP_009142504.1">
    <property type="nucleotide sequence ID" value="NZ_GL830949.1"/>
</dbReference>
<dbReference type="PROSITE" id="PS50283">
    <property type="entry name" value="NA_SOLUT_SYMP_3"/>
    <property type="match status" value="1"/>
</dbReference>
<dbReference type="Pfam" id="PF00474">
    <property type="entry name" value="SSF"/>
    <property type="match status" value="1"/>
</dbReference>
<feature type="transmembrane region" description="Helical" evidence="9">
    <location>
        <begin position="46"/>
        <end position="67"/>
    </location>
</feature>
<gene>
    <name evidence="10" type="ORF">HMPREF9444_00279</name>
</gene>
<dbReference type="InterPro" id="IPR050277">
    <property type="entry name" value="Sodium:Solute_Symporter"/>
</dbReference>
<dbReference type="InterPro" id="IPR038377">
    <property type="entry name" value="Na/Glc_symporter_sf"/>
</dbReference>
<evidence type="ECO:0000256" key="1">
    <source>
        <dbReference type="ARBA" id="ARBA00004141"/>
    </source>
</evidence>
<organism evidence="10 11">
    <name type="scientific">Succinatimonas hippei (strain DSM 22608 / JCM 16073 / KCTC 15190 / YIT 12066)</name>
    <dbReference type="NCBI Taxonomy" id="762983"/>
    <lineage>
        <taxon>Bacteria</taxon>
        <taxon>Pseudomonadati</taxon>
        <taxon>Pseudomonadota</taxon>
        <taxon>Gammaproteobacteria</taxon>
        <taxon>Aeromonadales</taxon>
        <taxon>Succinivibrionaceae</taxon>
        <taxon>Succinatimonas</taxon>
    </lineage>
</organism>
<dbReference type="GO" id="GO:0005886">
    <property type="term" value="C:plasma membrane"/>
    <property type="evidence" value="ECO:0007669"/>
    <property type="project" value="TreeGrafter"/>
</dbReference>
<evidence type="ECO:0000313" key="11">
    <source>
        <dbReference type="Proteomes" id="UP000018458"/>
    </source>
</evidence>
<name>E8LHW6_SUCHY</name>
<feature type="transmembrane region" description="Helical" evidence="9">
    <location>
        <begin position="79"/>
        <end position="100"/>
    </location>
</feature>
<dbReference type="Gene3D" id="1.20.1730.10">
    <property type="entry name" value="Sodium/glucose cotransporter"/>
    <property type="match status" value="1"/>
</dbReference>
<evidence type="ECO:0000256" key="7">
    <source>
        <dbReference type="ARBA" id="ARBA00023136"/>
    </source>
</evidence>
<dbReference type="Proteomes" id="UP000018458">
    <property type="component" value="Unassembled WGS sequence"/>
</dbReference>
<dbReference type="HOGENOM" id="CLU_2002741_0_0_6"/>
<dbReference type="eggNOG" id="COG0591">
    <property type="taxonomic scope" value="Bacteria"/>
</dbReference>
<keyword evidence="4 9" id="KW-0812">Transmembrane</keyword>
<keyword evidence="5" id="KW-0769">Symport</keyword>
<comment type="subcellular location">
    <subcellularLocation>
        <location evidence="1">Membrane</location>
        <topology evidence="1">Multi-pass membrane protein</topology>
    </subcellularLocation>
</comment>
<dbReference type="AlphaFoldDB" id="E8LHW6"/>
<evidence type="ECO:0000313" key="10">
    <source>
        <dbReference type="EMBL" id="EFY07862.1"/>
    </source>
</evidence>